<evidence type="ECO:0000313" key="1">
    <source>
        <dbReference type="EMBL" id="QDR73652.1"/>
    </source>
</evidence>
<dbReference type="EMBL" id="CP041677">
    <property type="protein sequence ID" value="QDR73652.1"/>
    <property type="molecule type" value="Genomic_DNA"/>
</dbReference>
<proteinExistence type="predicted"/>
<name>A0A517D8H2_LIMRT</name>
<organism evidence="1 2">
    <name type="scientific">Limosilactobacillus reuteri</name>
    <name type="common">Lactobacillus reuteri</name>
    <dbReference type="NCBI Taxonomy" id="1598"/>
    <lineage>
        <taxon>Bacteria</taxon>
        <taxon>Bacillati</taxon>
        <taxon>Bacillota</taxon>
        <taxon>Bacilli</taxon>
        <taxon>Lactobacillales</taxon>
        <taxon>Lactobacillaceae</taxon>
        <taxon>Limosilactobacillus</taxon>
    </lineage>
</organism>
<gene>
    <name evidence="1" type="ORF">FOD75_11195</name>
</gene>
<dbReference type="Proteomes" id="UP000316394">
    <property type="component" value="Plasmid unnamed"/>
</dbReference>
<evidence type="ECO:0000313" key="2">
    <source>
        <dbReference type="Proteomes" id="UP000316394"/>
    </source>
</evidence>
<dbReference type="AlphaFoldDB" id="A0A517D8H2"/>
<reference evidence="1 2" key="1">
    <citation type="submission" date="2019-07" db="EMBL/GenBank/DDBJ databases">
        <title>Gastrointestinal microbiota of Peromyscus leucopus, the white-footed mouse.</title>
        <authorList>
            <person name="Milovic A."/>
            <person name="Bassam K."/>
            <person name="Barbour A.G."/>
        </authorList>
    </citation>
    <scope>NUCLEOTIDE SEQUENCE [LARGE SCALE GENOMIC DNA]</scope>
    <source>
        <strain evidence="1 2">LL7</strain>
        <plasmid evidence="1 2">unnamed</plasmid>
    </source>
</reference>
<keyword evidence="1" id="KW-0614">Plasmid</keyword>
<protein>
    <submittedName>
        <fullName evidence="1">Uncharacterized protein</fullName>
    </submittedName>
</protein>
<geneLocation type="plasmid" evidence="1 2">
    <name>unnamed</name>
</geneLocation>
<accession>A0A517D8H2</accession>
<sequence>MLSVYPLVQRAFWLVVHEIVQNSYAQTKDPLTKKIADNLKDWEYIQQEFKLKSKWPLVGSQSLGPLYNY</sequence>